<evidence type="ECO:0000256" key="1">
    <source>
        <dbReference type="SAM" id="MobiDB-lite"/>
    </source>
</evidence>
<feature type="region of interest" description="Disordered" evidence="1">
    <location>
        <begin position="124"/>
        <end position="145"/>
    </location>
</feature>
<organism evidence="2 3">
    <name type="scientific">Aegilops tauschii subsp. strangulata</name>
    <name type="common">Goatgrass</name>
    <dbReference type="NCBI Taxonomy" id="200361"/>
    <lineage>
        <taxon>Eukaryota</taxon>
        <taxon>Viridiplantae</taxon>
        <taxon>Streptophyta</taxon>
        <taxon>Embryophyta</taxon>
        <taxon>Tracheophyta</taxon>
        <taxon>Spermatophyta</taxon>
        <taxon>Magnoliopsida</taxon>
        <taxon>Liliopsida</taxon>
        <taxon>Poales</taxon>
        <taxon>Poaceae</taxon>
        <taxon>BOP clade</taxon>
        <taxon>Pooideae</taxon>
        <taxon>Triticodae</taxon>
        <taxon>Triticeae</taxon>
        <taxon>Triticinae</taxon>
        <taxon>Aegilops</taxon>
    </lineage>
</organism>
<dbReference type="Proteomes" id="UP000015105">
    <property type="component" value="Chromosome 6D"/>
</dbReference>
<dbReference type="Gramene" id="AET6Gv20063000.9">
    <property type="protein sequence ID" value="AET6Gv20063000.9"/>
    <property type="gene ID" value="AET6Gv20063000"/>
</dbReference>
<reference evidence="2" key="4">
    <citation type="submission" date="2019-03" db="UniProtKB">
        <authorList>
            <consortium name="EnsemblPlants"/>
        </authorList>
    </citation>
    <scope>IDENTIFICATION</scope>
</reference>
<protein>
    <submittedName>
        <fullName evidence="2">Uncharacterized protein</fullName>
    </submittedName>
</protein>
<reference evidence="2" key="5">
    <citation type="journal article" date="2021" name="G3 (Bethesda)">
        <title>Aegilops tauschii genome assembly Aet v5.0 features greater sequence contiguity and improved annotation.</title>
        <authorList>
            <person name="Wang L."/>
            <person name="Zhu T."/>
            <person name="Rodriguez J.C."/>
            <person name="Deal K.R."/>
            <person name="Dubcovsky J."/>
            <person name="McGuire P.E."/>
            <person name="Lux T."/>
            <person name="Spannagl M."/>
            <person name="Mayer K.F.X."/>
            <person name="Baldrich P."/>
            <person name="Meyers B.C."/>
            <person name="Huo N."/>
            <person name="Gu Y.Q."/>
            <person name="Zhou H."/>
            <person name="Devos K.M."/>
            <person name="Bennetzen J.L."/>
            <person name="Unver T."/>
            <person name="Budak H."/>
            <person name="Gulick P.J."/>
            <person name="Galiba G."/>
            <person name="Kalapos B."/>
            <person name="Nelson D.R."/>
            <person name="Li P."/>
            <person name="You F.M."/>
            <person name="Luo M.C."/>
            <person name="Dvorak J."/>
        </authorList>
    </citation>
    <scope>NUCLEOTIDE SEQUENCE [LARGE SCALE GENOMIC DNA]</scope>
    <source>
        <strain evidence="2">cv. AL8/78</strain>
    </source>
</reference>
<proteinExistence type="predicted"/>
<reference evidence="2" key="3">
    <citation type="journal article" date="2017" name="Nature">
        <title>Genome sequence of the progenitor of the wheat D genome Aegilops tauschii.</title>
        <authorList>
            <person name="Luo M.C."/>
            <person name="Gu Y.Q."/>
            <person name="Puiu D."/>
            <person name="Wang H."/>
            <person name="Twardziok S.O."/>
            <person name="Deal K.R."/>
            <person name="Huo N."/>
            <person name="Zhu T."/>
            <person name="Wang L."/>
            <person name="Wang Y."/>
            <person name="McGuire P.E."/>
            <person name="Liu S."/>
            <person name="Long H."/>
            <person name="Ramasamy R.K."/>
            <person name="Rodriguez J.C."/>
            <person name="Van S.L."/>
            <person name="Yuan L."/>
            <person name="Wang Z."/>
            <person name="Xia Z."/>
            <person name="Xiao L."/>
            <person name="Anderson O.D."/>
            <person name="Ouyang S."/>
            <person name="Liang Y."/>
            <person name="Zimin A.V."/>
            <person name="Pertea G."/>
            <person name="Qi P."/>
            <person name="Bennetzen J.L."/>
            <person name="Dai X."/>
            <person name="Dawson M.W."/>
            <person name="Muller H.G."/>
            <person name="Kugler K."/>
            <person name="Rivarola-Duarte L."/>
            <person name="Spannagl M."/>
            <person name="Mayer K.F.X."/>
            <person name="Lu F.H."/>
            <person name="Bevan M.W."/>
            <person name="Leroy P."/>
            <person name="Li P."/>
            <person name="You F.M."/>
            <person name="Sun Q."/>
            <person name="Liu Z."/>
            <person name="Lyons E."/>
            <person name="Wicker T."/>
            <person name="Salzberg S.L."/>
            <person name="Devos K.M."/>
            <person name="Dvorak J."/>
        </authorList>
    </citation>
    <scope>NUCLEOTIDE SEQUENCE [LARGE SCALE GENOMIC DNA]</scope>
    <source>
        <strain evidence="2">cv. AL8/78</strain>
    </source>
</reference>
<evidence type="ECO:0000313" key="2">
    <source>
        <dbReference type="EnsemblPlants" id="AET6Gv20063000.9"/>
    </source>
</evidence>
<accession>A0A453MSV1</accession>
<reference evidence="3" key="1">
    <citation type="journal article" date="2014" name="Science">
        <title>Ancient hybridizations among the ancestral genomes of bread wheat.</title>
        <authorList>
            <consortium name="International Wheat Genome Sequencing Consortium,"/>
            <person name="Marcussen T."/>
            <person name="Sandve S.R."/>
            <person name="Heier L."/>
            <person name="Spannagl M."/>
            <person name="Pfeifer M."/>
            <person name="Jakobsen K.S."/>
            <person name="Wulff B.B."/>
            <person name="Steuernagel B."/>
            <person name="Mayer K.F."/>
            <person name="Olsen O.A."/>
        </authorList>
    </citation>
    <scope>NUCLEOTIDE SEQUENCE [LARGE SCALE GENOMIC DNA]</scope>
    <source>
        <strain evidence="3">cv. AL8/78</strain>
    </source>
</reference>
<keyword evidence="3" id="KW-1185">Reference proteome</keyword>
<evidence type="ECO:0000313" key="3">
    <source>
        <dbReference type="Proteomes" id="UP000015105"/>
    </source>
</evidence>
<reference evidence="3" key="2">
    <citation type="journal article" date="2017" name="Nat. Plants">
        <title>The Aegilops tauschii genome reveals multiple impacts of transposons.</title>
        <authorList>
            <person name="Zhao G."/>
            <person name="Zou C."/>
            <person name="Li K."/>
            <person name="Wang K."/>
            <person name="Li T."/>
            <person name="Gao L."/>
            <person name="Zhang X."/>
            <person name="Wang H."/>
            <person name="Yang Z."/>
            <person name="Liu X."/>
            <person name="Jiang W."/>
            <person name="Mao L."/>
            <person name="Kong X."/>
            <person name="Jiao Y."/>
            <person name="Jia J."/>
        </authorList>
    </citation>
    <scope>NUCLEOTIDE SEQUENCE [LARGE SCALE GENOMIC DNA]</scope>
    <source>
        <strain evidence="3">cv. AL8/78</strain>
    </source>
</reference>
<name>A0A453MSV1_AEGTS</name>
<dbReference type="AlphaFoldDB" id="A0A453MSV1"/>
<sequence length="145" mass="14825">MAAQGHGGAQSCCLTRRPWLALRHAAADLGALPSCLCVHRLPPVVTCGQPARDGRPAPSDPIGPAAPIRFVAAPQIQSGLQLAAPVRALRPSLPSGVRRGSCAASSSWLAARSRGHPRRAWQLRLLGGGPPSSDVKAATGPSPSA</sequence>
<dbReference type="EnsemblPlants" id="AET6Gv20063000.9">
    <property type="protein sequence ID" value="AET6Gv20063000.9"/>
    <property type="gene ID" value="AET6Gv20063000"/>
</dbReference>